<dbReference type="AlphaFoldDB" id="A0A2N6VRD2"/>
<evidence type="ECO:0000313" key="2">
    <source>
        <dbReference type="Proteomes" id="UP000235598"/>
    </source>
</evidence>
<gene>
    <name evidence="1" type="ORF">CJ199_00350</name>
</gene>
<dbReference type="Proteomes" id="UP000235598">
    <property type="component" value="Unassembled WGS sequence"/>
</dbReference>
<dbReference type="Pfam" id="PF19461">
    <property type="entry name" value="DUF5998"/>
    <property type="match status" value="1"/>
</dbReference>
<organism evidence="1 2">
    <name type="scientific">Brevibacterium paucivorans</name>
    <dbReference type="NCBI Taxonomy" id="170994"/>
    <lineage>
        <taxon>Bacteria</taxon>
        <taxon>Bacillati</taxon>
        <taxon>Actinomycetota</taxon>
        <taxon>Actinomycetes</taxon>
        <taxon>Micrococcales</taxon>
        <taxon>Brevibacteriaceae</taxon>
        <taxon>Brevibacterium</taxon>
    </lineage>
</organism>
<dbReference type="InterPro" id="IPR046040">
    <property type="entry name" value="DUF5998"/>
</dbReference>
<reference evidence="1 2" key="1">
    <citation type="submission" date="2017-09" db="EMBL/GenBank/DDBJ databases">
        <title>Bacterial strain isolated from the female urinary microbiota.</title>
        <authorList>
            <person name="Thomas-White K."/>
            <person name="Kumar N."/>
            <person name="Forster S."/>
            <person name="Putonti C."/>
            <person name="Lawley T."/>
            <person name="Wolfe A.J."/>
        </authorList>
    </citation>
    <scope>NUCLEOTIDE SEQUENCE [LARGE SCALE GENOMIC DNA]</scope>
    <source>
        <strain evidence="1 2">UMB1301</strain>
    </source>
</reference>
<comment type="caution">
    <text evidence="1">The sequence shown here is derived from an EMBL/GenBank/DDBJ whole genome shotgun (WGS) entry which is preliminary data.</text>
</comment>
<sequence length="193" mass="21404">MSVSGALLRDLQDAGYYPHLAANIIGDVLFDEPVVEHCVHMETHMDFESIHRHVTAFVLTETRLILVHVDDEPAGSPQSMRGVASVEDIPFDRIRTVLLSRIYENPAHFKPGDKPVEVAVNLGWESVRRLEVFPESCADPQCDADHGYGGTSVPEDVNLRVSAQAEGQAAVDQAERFALTLKKLVYRARRDAS</sequence>
<proteinExistence type="predicted"/>
<evidence type="ECO:0008006" key="3">
    <source>
        <dbReference type="Google" id="ProtNLM"/>
    </source>
</evidence>
<dbReference type="OrthoDB" id="3725224at2"/>
<dbReference type="EMBL" id="PNHK01000001">
    <property type="protein sequence ID" value="PMD06666.1"/>
    <property type="molecule type" value="Genomic_DNA"/>
</dbReference>
<accession>A0A2N6VRD2</accession>
<dbReference type="RefSeq" id="WP_102238308.1">
    <property type="nucleotide sequence ID" value="NZ_BAAAIM010000001.1"/>
</dbReference>
<evidence type="ECO:0000313" key="1">
    <source>
        <dbReference type="EMBL" id="PMD06666.1"/>
    </source>
</evidence>
<name>A0A2N6VRD2_9MICO</name>
<protein>
    <recommendedName>
        <fullName evidence="3">Cell wall biosynthesis glycosyltransferase</fullName>
    </recommendedName>
</protein>